<proteinExistence type="predicted"/>
<gene>
    <name evidence="1" type="ORF">DWX27_01095</name>
</gene>
<organism evidence="1 2">
    <name type="scientific">Bacteroides intestinalis</name>
    <dbReference type="NCBI Taxonomy" id="329854"/>
    <lineage>
        <taxon>Bacteria</taxon>
        <taxon>Pseudomonadati</taxon>
        <taxon>Bacteroidota</taxon>
        <taxon>Bacteroidia</taxon>
        <taxon>Bacteroidales</taxon>
        <taxon>Bacteroidaceae</taxon>
        <taxon>Bacteroides</taxon>
    </lineage>
</organism>
<sequence>MLPCSFNLPGCRIAETVKLCQLLATALAQSCHRRGSVVPLRWQSSATGMAKTWIYRWEITNL</sequence>
<comment type="caution">
    <text evidence="1">The sequence shown here is derived from an EMBL/GenBank/DDBJ whole genome shotgun (WGS) entry which is preliminary data.</text>
</comment>
<name>A0A3E4KUS2_9BACE</name>
<dbReference type="Proteomes" id="UP000284772">
    <property type="component" value="Unassembled WGS sequence"/>
</dbReference>
<evidence type="ECO:0000313" key="2">
    <source>
        <dbReference type="Proteomes" id="UP000284772"/>
    </source>
</evidence>
<evidence type="ECO:0000313" key="1">
    <source>
        <dbReference type="EMBL" id="RGT58338.1"/>
    </source>
</evidence>
<accession>A0A3E4KUS2</accession>
<reference evidence="1 2" key="1">
    <citation type="submission" date="2018-08" db="EMBL/GenBank/DDBJ databases">
        <title>A genome reference for cultivated species of the human gut microbiota.</title>
        <authorList>
            <person name="Zou Y."/>
            <person name="Xue W."/>
            <person name="Luo G."/>
        </authorList>
    </citation>
    <scope>NUCLEOTIDE SEQUENCE [LARGE SCALE GENOMIC DNA]</scope>
    <source>
        <strain evidence="1 2">AF19-10AC</strain>
    </source>
</reference>
<protein>
    <submittedName>
        <fullName evidence="1">Uncharacterized protein</fullName>
    </submittedName>
</protein>
<dbReference type="EMBL" id="QRWT01000001">
    <property type="protein sequence ID" value="RGT58338.1"/>
    <property type="molecule type" value="Genomic_DNA"/>
</dbReference>
<dbReference type="AlphaFoldDB" id="A0A3E4KUS2"/>